<dbReference type="InterPro" id="IPR010982">
    <property type="entry name" value="Lambda_DNA-bd_dom_sf"/>
</dbReference>
<dbReference type="InterPro" id="IPR001387">
    <property type="entry name" value="Cro/C1-type_HTH"/>
</dbReference>
<proteinExistence type="predicted"/>
<evidence type="ECO:0000313" key="2">
    <source>
        <dbReference type="EMBL" id="AUN93529.1"/>
    </source>
</evidence>
<sequence>MGKKRAAESPALRADLPTLCAPHGLAHASLKELRKSAGLTQKDLAATLCVGQDTISRLEKRSDLRLSTLRHYVESIGGELALVATFPDRPAVIIDHLGDTASSADQHVAANGKT</sequence>
<evidence type="ECO:0000313" key="3">
    <source>
        <dbReference type="Proteomes" id="UP000242205"/>
    </source>
</evidence>
<dbReference type="Proteomes" id="UP000242205">
    <property type="component" value="Chromosome"/>
</dbReference>
<dbReference type="CDD" id="cd00093">
    <property type="entry name" value="HTH_XRE"/>
    <property type="match status" value="1"/>
</dbReference>
<dbReference type="RefSeq" id="WP_102245603.1">
    <property type="nucleotide sequence ID" value="NZ_CP025682.1"/>
</dbReference>
<name>A0A2I6S2N4_9RHOO</name>
<dbReference type="SUPFAM" id="SSF47413">
    <property type="entry name" value="lambda repressor-like DNA-binding domains"/>
    <property type="match status" value="1"/>
</dbReference>
<evidence type="ECO:0000259" key="1">
    <source>
        <dbReference type="PROSITE" id="PS50943"/>
    </source>
</evidence>
<gene>
    <name evidence="2" type="ORF">C0099_00405</name>
</gene>
<dbReference type="AlphaFoldDB" id="A0A2I6S2N4"/>
<reference evidence="2 3" key="1">
    <citation type="submission" date="2018-01" db="EMBL/GenBank/DDBJ databases">
        <authorList>
            <person name="Fu G.-Y."/>
        </authorList>
    </citation>
    <scope>NUCLEOTIDE SEQUENCE [LARGE SCALE GENOMIC DNA]</scope>
    <source>
        <strain evidence="2 3">SY39</strain>
    </source>
</reference>
<dbReference type="GO" id="GO:0003677">
    <property type="term" value="F:DNA binding"/>
    <property type="evidence" value="ECO:0007669"/>
    <property type="project" value="InterPro"/>
</dbReference>
<dbReference type="Gene3D" id="1.10.260.40">
    <property type="entry name" value="lambda repressor-like DNA-binding domains"/>
    <property type="match status" value="1"/>
</dbReference>
<dbReference type="EMBL" id="CP025682">
    <property type="protein sequence ID" value="AUN93529.1"/>
    <property type="molecule type" value="Genomic_DNA"/>
</dbReference>
<keyword evidence="3" id="KW-1185">Reference proteome</keyword>
<feature type="domain" description="HTH cro/C1-type" evidence="1">
    <location>
        <begin position="30"/>
        <end position="83"/>
    </location>
</feature>
<dbReference type="KEGG" id="atw:C0099_00405"/>
<dbReference type="Pfam" id="PF01381">
    <property type="entry name" value="HTH_3"/>
    <property type="match status" value="1"/>
</dbReference>
<accession>A0A2I6S2N4</accession>
<dbReference type="PROSITE" id="PS50943">
    <property type="entry name" value="HTH_CROC1"/>
    <property type="match status" value="1"/>
</dbReference>
<protein>
    <submittedName>
        <fullName evidence="2">XRE family transcriptional regulator</fullName>
    </submittedName>
</protein>
<dbReference type="OrthoDB" id="129597at2"/>
<organism evidence="2 3">
    <name type="scientific">Pseudazoarcus pumilus</name>
    <dbReference type="NCBI Taxonomy" id="2067960"/>
    <lineage>
        <taxon>Bacteria</taxon>
        <taxon>Pseudomonadati</taxon>
        <taxon>Pseudomonadota</taxon>
        <taxon>Betaproteobacteria</taxon>
        <taxon>Rhodocyclales</taxon>
        <taxon>Zoogloeaceae</taxon>
        <taxon>Pseudazoarcus</taxon>
    </lineage>
</organism>
<dbReference type="SMART" id="SM00530">
    <property type="entry name" value="HTH_XRE"/>
    <property type="match status" value="1"/>
</dbReference>